<evidence type="ECO:0000313" key="9">
    <source>
        <dbReference type="Proteomes" id="UP000320762"/>
    </source>
</evidence>
<keyword evidence="2 6" id="KW-0808">Transferase</keyword>
<dbReference type="PANTHER" id="PTHR43530">
    <property type="entry name" value="QUEUINE TRNA-RIBOSYLTRANSFERASE CATALYTIC SUBUNIT 1"/>
    <property type="match status" value="1"/>
</dbReference>
<evidence type="ECO:0000313" key="8">
    <source>
        <dbReference type="EMBL" id="TRM69943.1"/>
    </source>
</evidence>
<feature type="domain" description="tRNA-guanine(15) transglycosylase-like" evidence="7">
    <location>
        <begin position="12"/>
        <end position="371"/>
    </location>
</feature>
<dbReference type="STRING" id="97359.A0A550CYT0"/>
<dbReference type="InterPro" id="IPR036511">
    <property type="entry name" value="TGT-like_sf"/>
</dbReference>
<keyword evidence="9" id="KW-1185">Reference proteome</keyword>
<keyword evidence="4 6" id="KW-0479">Metal-binding</keyword>
<dbReference type="Pfam" id="PF01702">
    <property type="entry name" value="TGT"/>
    <property type="match status" value="1"/>
</dbReference>
<dbReference type="InterPro" id="IPR002616">
    <property type="entry name" value="tRNA_ribo_trans-like"/>
</dbReference>
<comment type="subunit">
    <text evidence="6">Heterodimer of a catalytic subunit and an accessory subunit.</text>
</comment>
<evidence type="ECO:0000256" key="4">
    <source>
        <dbReference type="ARBA" id="ARBA00022723"/>
    </source>
</evidence>
<comment type="similarity">
    <text evidence="6">Belongs to the queuine tRNA-ribosyltransferase family.</text>
</comment>
<dbReference type="EC" id="2.4.2.64" evidence="6"/>
<feature type="binding site" evidence="6">
    <location>
        <position position="309"/>
    </location>
    <ligand>
        <name>Zn(2+)</name>
        <dbReference type="ChEBI" id="CHEBI:29105"/>
    </ligand>
</feature>
<feature type="binding site" evidence="6">
    <location>
        <position position="340"/>
    </location>
    <ligand>
        <name>Zn(2+)</name>
        <dbReference type="ChEBI" id="CHEBI:29105"/>
    </ligand>
</feature>
<sequence>MEFEIIARCPTTRARVSRMRLAHGNTMLPTFMPVATQAAIKGLTPQQIEALGVTLILNNTYHLNLRPGIKVLEEAGGAHKFQNWPRNLLTDSGGFQLVSLSKFTKITEEGALFASPFTGEPTMLTPEESISIQHAIGADIIMQLDDVVPALSDDRARVEEAMERSVRWLDRCIAHHEQSGRKSQQNLFAIVQGGLDVDLRDRCLQQMIERKDKVAGYAIGGLSGGEAKDVFWRMISQCAAKLPEDRPRYSMGIGFAEDLLVCVALGVDMADCVFPTRTARFGVALTRKGPLNLRLAKHAADFSPIDPACPCPTCTDGTSRAMLHHIVTHETAGAHAVTLHNLVFQAQVMGRARDAIIKGAFPAYLKAFFAEFFGDAGYPRWCVDALRSVGVDLLEGKGDVPIVDGTGAKWEYAD</sequence>
<name>A0A550CYT0_9AGAR</name>
<dbReference type="PANTHER" id="PTHR43530:SF1">
    <property type="entry name" value="QUEUINE TRNA-RIBOSYLTRANSFERASE CATALYTIC SUBUNIT 1"/>
    <property type="match status" value="1"/>
</dbReference>
<feature type="binding site" evidence="6">
    <location>
        <begin position="91"/>
        <end position="95"/>
    </location>
    <ligand>
        <name>substrate</name>
    </ligand>
</feature>
<evidence type="ECO:0000256" key="3">
    <source>
        <dbReference type="ARBA" id="ARBA00022694"/>
    </source>
</evidence>
<organism evidence="8 9">
    <name type="scientific">Schizophyllum amplum</name>
    <dbReference type="NCBI Taxonomy" id="97359"/>
    <lineage>
        <taxon>Eukaryota</taxon>
        <taxon>Fungi</taxon>
        <taxon>Dikarya</taxon>
        <taxon>Basidiomycota</taxon>
        <taxon>Agaricomycotina</taxon>
        <taxon>Agaricomycetes</taxon>
        <taxon>Agaricomycetidae</taxon>
        <taxon>Agaricales</taxon>
        <taxon>Schizophyllaceae</taxon>
        <taxon>Schizophyllum</taxon>
    </lineage>
</organism>
<proteinExistence type="inferred from homology"/>
<feature type="binding site" evidence="6">
    <location>
        <position position="221"/>
    </location>
    <ligand>
        <name>substrate</name>
    </ligand>
</feature>
<feature type="binding site" evidence="6">
    <location>
        <position position="192"/>
    </location>
    <ligand>
        <name>substrate</name>
    </ligand>
</feature>
<dbReference type="NCBIfam" id="TIGR00430">
    <property type="entry name" value="Q_tRNA_tgt"/>
    <property type="match status" value="1"/>
</dbReference>
<feature type="active site" description="Nucleophile" evidence="6">
    <location>
        <position position="271"/>
    </location>
</feature>
<comment type="caution">
    <text evidence="8">The sequence shown here is derived from an EMBL/GenBank/DDBJ whole genome shotgun (WGS) entry which is preliminary data.</text>
</comment>
<feature type="binding site" evidence="6">
    <location>
        <position position="314"/>
    </location>
    <ligand>
        <name>Zn(2+)</name>
        <dbReference type="ChEBI" id="CHEBI:29105"/>
    </ligand>
</feature>
<feature type="binding site" evidence="6">
    <location>
        <position position="311"/>
    </location>
    <ligand>
        <name>Zn(2+)</name>
        <dbReference type="ChEBI" id="CHEBI:29105"/>
    </ligand>
</feature>
<evidence type="ECO:0000256" key="1">
    <source>
        <dbReference type="ARBA" id="ARBA00022676"/>
    </source>
</evidence>
<dbReference type="NCBIfam" id="TIGR00449">
    <property type="entry name" value="tgt_general"/>
    <property type="match status" value="1"/>
</dbReference>
<evidence type="ECO:0000256" key="6">
    <source>
        <dbReference type="HAMAP-Rule" id="MF_03218"/>
    </source>
</evidence>
<dbReference type="Gene3D" id="3.20.20.105">
    <property type="entry name" value="Queuine tRNA-ribosyltransferase-like"/>
    <property type="match status" value="1"/>
</dbReference>
<evidence type="ECO:0000256" key="2">
    <source>
        <dbReference type="ARBA" id="ARBA00022679"/>
    </source>
</evidence>
<comment type="function">
    <text evidence="6">Catalytic subunit of the queuine tRNA-ribosyltransferase (TGT) that catalyzes the base-exchange of a guanine (G) residue with queuine (Q) at position 34 (anticodon wobble position) in tRNAs with GU(N) anticodons (tRNA-Asp, -Asn, -His and -Tyr), resulting in the hypermodified nucleoside queuosine (7-(((4,5-cis-dihydroxy-2-cyclopenten-1-yl)amino)methyl)-7-deazaguanosine). Catalysis occurs through a double-displacement mechanism. The nucleophile active site attacks the C1' of nucleotide 34 to detach the guanine base from the RNA, forming a covalent enzyme-RNA intermediate. The proton acceptor active site deprotonates the incoming queuine, allowing a nucleophilic attack on the C1' of the ribose to form the product.</text>
</comment>
<feature type="binding site" evidence="6">
    <location>
        <position position="145"/>
    </location>
    <ligand>
        <name>substrate</name>
    </ligand>
</feature>
<accession>A0A550CYT0</accession>
<dbReference type="GO" id="GO:0046872">
    <property type="term" value="F:metal ion binding"/>
    <property type="evidence" value="ECO:0007669"/>
    <property type="project" value="UniProtKB-KW"/>
</dbReference>
<gene>
    <name evidence="8" type="ORF">BD626DRAFT_475823</name>
</gene>
<reference evidence="8 9" key="1">
    <citation type="journal article" date="2019" name="New Phytol.">
        <title>Comparative genomics reveals unique wood-decay strategies and fruiting body development in the Schizophyllaceae.</title>
        <authorList>
            <person name="Almasi E."/>
            <person name="Sahu N."/>
            <person name="Krizsan K."/>
            <person name="Balint B."/>
            <person name="Kovacs G.M."/>
            <person name="Kiss B."/>
            <person name="Cseklye J."/>
            <person name="Drula E."/>
            <person name="Henrissat B."/>
            <person name="Nagy I."/>
            <person name="Chovatia M."/>
            <person name="Adam C."/>
            <person name="LaButti K."/>
            <person name="Lipzen A."/>
            <person name="Riley R."/>
            <person name="Grigoriev I.V."/>
            <person name="Nagy L.G."/>
        </authorList>
    </citation>
    <scope>NUCLEOTIDE SEQUENCE [LARGE SCALE GENOMIC DNA]</scope>
    <source>
        <strain evidence="8 9">NL-1724</strain>
    </source>
</reference>
<feature type="region of interest" description="RNA binding; important for wobble base 34 recognition" evidence="6">
    <location>
        <begin position="276"/>
        <end position="280"/>
    </location>
</feature>
<keyword evidence="1 6" id="KW-0328">Glycosyltransferase</keyword>
<dbReference type="HAMAP" id="MF_00168">
    <property type="entry name" value="Q_tRNA_Tgt"/>
    <property type="match status" value="1"/>
</dbReference>
<keyword evidence="5 6" id="KW-0862">Zinc</keyword>
<comment type="cofactor">
    <cofactor evidence="6">
        <name>Zn(2+)</name>
        <dbReference type="ChEBI" id="CHEBI:29105"/>
    </cofactor>
</comment>
<keyword evidence="3 6" id="KW-0819">tRNA processing</keyword>
<dbReference type="OrthoDB" id="10249838at2759"/>
<protein>
    <recommendedName>
        <fullName evidence="6">Queuine tRNA-ribosyltransferase catalytic subunit 1</fullName>
        <ecNumber evidence="6">2.4.2.64</ecNumber>
    </recommendedName>
    <alternativeName>
        <fullName evidence="6">Guanine insertion enzyme</fullName>
    </alternativeName>
    <alternativeName>
        <fullName evidence="6">tRNA-guanine transglycosylase</fullName>
    </alternativeName>
</protein>
<evidence type="ECO:0000259" key="7">
    <source>
        <dbReference type="Pfam" id="PF01702"/>
    </source>
</evidence>
<dbReference type="SUPFAM" id="SSF51713">
    <property type="entry name" value="tRNA-guanine transglycosylase"/>
    <property type="match status" value="1"/>
</dbReference>
<dbReference type="GO" id="GO:0006400">
    <property type="term" value="P:tRNA modification"/>
    <property type="evidence" value="ECO:0007669"/>
    <property type="project" value="InterPro"/>
</dbReference>
<dbReference type="GO" id="GO:0008479">
    <property type="term" value="F:tRNA-guanosine(34) queuine transglycosylase activity"/>
    <property type="evidence" value="ECO:0007669"/>
    <property type="project" value="UniProtKB-UniRule"/>
</dbReference>
<dbReference type="InterPro" id="IPR004803">
    <property type="entry name" value="TGT"/>
</dbReference>
<comment type="catalytic activity">
    <reaction evidence="6">
        <text>guanosine(34) in tRNA + queuine = queuosine(34) in tRNA + guanine</text>
        <dbReference type="Rhea" id="RHEA:16633"/>
        <dbReference type="Rhea" id="RHEA-COMP:10341"/>
        <dbReference type="Rhea" id="RHEA-COMP:18571"/>
        <dbReference type="ChEBI" id="CHEBI:16235"/>
        <dbReference type="ChEBI" id="CHEBI:17433"/>
        <dbReference type="ChEBI" id="CHEBI:74269"/>
        <dbReference type="ChEBI" id="CHEBI:194431"/>
        <dbReference type="EC" id="2.4.2.64"/>
    </reaction>
</comment>
<feature type="active site" description="Proton acceptor" evidence="6">
    <location>
        <position position="91"/>
    </location>
</feature>
<evidence type="ECO:0000256" key="5">
    <source>
        <dbReference type="ARBA" id="ARBA00022833"/>
    </source>
</evidence>
<dbReference type="AlphaFoldDB" id="A0A550CYT0"/>
<keyword evidence="6" id="KW-0963">Cytoplasm</keyword>
<dbReference type="Proteomes" id="UP000320762">
    <property type="component" value="Unassembled WGS sequence"/>
</dbReference>
<comment type="subcellular location">
    <subcellularLocation>
        <location evidence="6">Cytoplasm</location>
    </subcellularLocation>
</comment>
<feature type="region of interest" description="RNA binding" evidence="6">
    <location>
        <begin position="252"/>
        <end position="258"/>
    </location>
</feature>
<dbReference type="EMBL" id="VDMD01000001">
    <property type="protein sequence ID" value="TRM69943.1"/>
    <property type="molecule type" value="Genomic_DNA"/>
</dbReference>
<dbReference type="GO" id="GO:0005829">
    <property type="term" value="C:cytosol"/>
    <property type="evidence" value="ECO:0007669"/>
    <property type="project" value="TreeGrafter"/>
</dbReference>